<protein>
    <submittedName>
        <fullName evidence="1">Uncharacterized protein</fullName>
    </submittedName>
</protein>
<keyword evidence="2" id="KW-1185">Reference proteome</keyword>
<accession>A0A3P7KXH3</accession>
<dbReference type="EMBL" id="UYYB01022822">
    <property type="protein sequence ID" value="VDM71932.1"/>
    <property type="molecule type" value="Genomic_DNA"/>
</dbReference>
<organism evidence="1 2">
    <name type="scientific">Strongylus vulgaris</name>
    <name type="common">Blood worm</name>
    <dbReference type="NCBI Taxonomy" id="40348"/>
    <lineage>
        <taxon>Eukaryota</taxon>
        <taxon>Metazoa</taxon>
        <taxon>Ecdysozoa</taxon>
        <taxon>Nematoda</taxon>
        <taxon>Chromadorea</taxon>
        <taxon>Rhabditida</taxon>
        <taxon>Rhabditina</taxon>
        <taxon>Rhabditomorpha</taxon>
        <taxon>Strongyloidea</taxon>
        <taxon>Strongylidae</taxon>
        <taxon>Strongylus</taxon>
    </lineage>
</organism>
<evidence type="ECO:0000313" key="2">
    <source>
        <dbReference type="Proteomes" id="UP000270094"/>
    </source>
</evidence>
<proteinExistence type="predicted"/>
<reference evidence="1 2" key="1">
    <citation type="submission" date="2018-11" db="EMBL/GenBank/DDBJ databases">
        <authorList>
            <consortium name="Pathogen Informatics"/>
        </authorList>
    </citation>
    <scope>NUCLEOTIDE SEQUENCE [LARGE SCALE GENOMIC DNA]</scope>
</reference>
<evidence type="ECO:0000313" key="1">
    <source>
        <dbReference type="EMBL" id="VDM71932.1"/>
    </source>
</evidence>
<dbReference type="AlphaFoldDB" id="A0A3P7KXH3"/>
<sequence length="87" mass="10004">MEELSHAGSPDYGHSASARKRQCQSRLFGELNTRDIDITELPEGRFVGLARRSDITMVESQPIIWQRQDLFNDEVIQAPIDFSKERL</sequence>
<name>A0A3P7KXH3_STRVU</name>
<gene>
    <name evidence="1" type="ORF">SVUK_LOCUS6930</name>
</gene>
<dbReference type="OrthoDB" id="5868152at2759"/>
<dbReference type="Proteomes" id="UP000270094">
    <property type="component" value="Unassembled WGS sequence"/>
</dbReference>